<organism evidence="2 3">
    <name type="scientific">Periplaneta americana</name>
    <name type="common">American cockroach</name>
    <name type="synonym">Blatta americana</name>
    <dbReference type="NCBI Taxonomy" id="6978"/>
    <lineage>
        <taxon>Eukaryota</taxon>
        <taxon>Metazoa</taxon>
        <taxon>Ecdysozoa</taxon>
        <taxon>Arthropoda</taxon>
        <taxon>Hexapoda</taxon>
        <taxon>Insecta</taxon>
        <taxon>Pterygota</taxon>
        <taxon>Neoptera</taxon>
        <taxon>Polyneoptera</taxon>
        <taxon>Dictyoptera</taxon>
        <taxon>Blattodea</taxon>
        <taxon>Blattoidea</taxon>
        <taxon>Blattidae</taxon>
        <taxon>Blattinae</taxon>
        <taxon>Periplaneta</taxon>
    </lineage>
</organism>
<gene>
    <name evidence="2" type="ORF">ANN_17319</name>
</gene>
<sequence>MEAKVEKLQEEVGNVGLKINPSKTKHMRVNCNNKNKWTVNDIEIEEVDNFLYLGSVVTKKKTGGVEEDVKRRIRLANGAFVQTAENNISLKTKLRLFNTNVKSVLLYGCETWKITDVINKKIQTFINRCHTLRKPDGAIEKTAIDWKPQGVRKREQPRKTWKRSIEEEVERCGKSWKEVKRMADDRGANVRKQYDEKKNSFRLKLHADRQPEDDDHQEPSTSNVKFEFIIDLCHSFISADIPVYKLKNEYFREFLEKYAQHTIPDGSTLRKMYALAFYHEKVQKIRYEIIYSPIWVSIDEITDAVSTAGLFSVDGIDYSETVFGKRCREFAIYHLTLVLRLWKTSENSNQKISPSGKRIRARRNLGLAGKRLS</sequence>
<keyword evidence="3" id="KW-1185">Reference proteome</keyword>
<dbReference type="PANTHER" id="PTHR47027">
    <property type="entry name" value="REVERSE TRANSCRIPTASE DOMAIN-CONTAINING PROTEIN"/>
    <property type="match status" value="1"/>
</dbReference>
<dbReference type="Pfam" id="PF20049">
    <property type="entry name" value="DUF6451"/>
    <property type="match status" value="1"/>
</dbReference>
<dbReference type="InterPro" id="IPR045609">
    <property type="entry name" value="DUF6451"/>
</dbReference>
<dbReference type="PANTHER" id="PTHR47027:SF25">
    <property type="entry name" value="REVERSE TRANSCRIPTASE DOMAIN-CONTAINING PROTEIN"/>
    <property type="match status" value="1"/>
</dbReference>
<protein>
    <recommendedName>
        <fullName evidence="1">DUF6451 domain-containing protein</fullName>
    </recommendedName>
</protein>
<reference evidence="2 3" key="1">
    <citation type="journal article" date="2022" name="Allergy">
        <title>Genome assembly and annotation of Periplaneta americana reveal a comprehensive cockroach allergen profile.</title>
        <authorList>
            <person name="Wang L."/>
            <person name="Xiong Q."/>
            <person name="Saelim N."/>
            <person name="Wang L."/>
            <person name="Nong W."/>
            <person name="Wan A.T."/>
            <person name="Shi M."/>
            <person name="Liu X."/>
            <person name="Cao Q."/>
            <person name="Hui J.H.L."/>
            <person name="Sookrung N."/>
            <person name="Leung T.F."/>
            <person name="Tungtrongchitr A."/>
            <person name="Tsui S.K.W."/>
        </authorList>
    </citation>
    <scope>NUCLEOTIDE SEQUENCE [LARGE SCALE GENOMIC DNA]</scope>
    <source>
        <strain evidence="2">PWHHKU_190912</strain>
    </source>
</reference>
<evidence type="ECO:0000313" key="2">
    <source>
        <dbReference type="EMBL" id="KAJ4437184.1"/>
    </source>
</evidence>
<proteinExistence type="predicted"/>
<accession>A0ABQ8SSL5</accession>
<comment type="caution">
    <text evidence="2">The sequence shown here is derived from an EMBL/GenBank/DDBJ whole genome shotgun (WGS) entry which is preliminary data.</text>
</comment>
<evidence type="ECO:0000259" key="1">
    <source>
        <dbReference type="Pfam" id="PF20049"/>
    </source>
</evidence>
<dbReference type="EMBL" id="JAJSOF020000021">
    <property type="protein sequence ID" value="KAJ4437184.1"/>
    <property type="molecule type" value="Genomic_DNA"/>
</dbReference>
<evidence type="ECO:0000313" key="3">
    <source>
        <dbReference type="Proteomes" id="UP001148838"/>
    </source>
</evidence>
<name>A0ABQ8SSL5_PERAM</name>
<dbReference type="Proteomes" id="UP001148838">
    <property type="component" value="Unassembled WGS sequence"/>
</dbReference>
<feature type="domain" description="DUF6451" evidence="1">
    <location>
        <begin position="87"/>
        <end position="107"/>
    </location>
</feature>